<sequence length="152" mass="16712">MSKRTQAALNAVMRLVLATPLLHRAVSGRVLVIDVVGRRTGRRYRFPVGYVRGDGELLVGTGGRWRRNLRPGEQVKVTVARRRRTMTAEVVTDESAITPLYRTILAGNPVHGRYAQIRHEPDGTPDAGDLRAALARGVAVVRLRPAISTASR</sequence>
<dbReference type="InterPro" id="IPR002792">
    <property type="entry name" value="TRAM_dom"/>
</dbReference>
<gene>
    <name evidence="2" type="ORF">DFJ67_0960</name>
</gene>
<dbReference type="Proteomes" id="UP000256913">
    <property type="component" value="Unassembled WGS sequence"/>
</dbReference>
<comment type="caution">
    <text evidence="2">The sequence shown here is derived from an EMBL/GenBank/DDBJ whole genome shotgun (WGS) entry which is preliminary data.</text>
</comment>
<organism evidence="2 3">
    <name type="scientific">Asanoa ferruginea</name>
    <dbReference type="NCBI Taxonomy" id="53367"/>
    <lineage>
        <taxon>Bacteria</taxon>
        <taxon>Bacillati</taxon>
        <taxon>Actinomycetota</taxon>
        <taxon>Actinomycetes</taxon>
        <taxon>Micromonosporales</taxon>
        <taxon>Micromonosporaceae</taxon>
        <taxon>Asanoa</taxon>
    </lineage>
</organism>
<name>A0A3D9ZGK8_9ACTN</name>
<dbReference type="GO" id="GO:0016491">
    <property type="term" value="F:oxidoreductase activity"/>
    <property type="evidence" value="ECO:0007669"/>
    <property type="project" value="InterPro"/>
</dbReference>
<evidence type="ECO:0000313" key="3">
    <source>
        <dbReference type="Proteomes" id="UP000256913"/>
    </source>
</evidence>
<keyword evidence="3" id="KW-1185">Reference proteome</keyword>
<dbReference type="OrthoDB" id="3292498at2"/>
<dbReference type="EMBL" id="QUMQ01000001">
    <property type="protein sequence ID" value="REF95013.1"/>
    <property type="molecule type" value="Genomic_DNA"/>
</dbReference>
<dbReference type="InterPro" id="IPR004378">
    <property type="entry name" value="F420H2_quin_Rdtase"/>
</dbReference>
<dbReference type="RefSeq" id="WP_116066764.1">
    <property type="nucleotide sequence ID" value="NZ_BONB01000018.1"/>
</dbReference>
<protein>
    <submittedName>
        <fullName evidence="2">Deazaflavin-dependent oxidoreductase (Nitroreductase family)</fullName>
    </submittedName>
</protein>
<dbReference type="InterPro" id="IPR012349">
    <property type="entry name" value="Split_barrel_FMN-bd"/>
</dbReference>
<accession>A0A3D9ZGK8</accession>
<dbReference type="AlphaFoldDB" id="A0A3D9ZGK8"/>
<evidence type="ECO:0000259" key="1">
    <source>
        <dbReference type="PROSITE" id="PS50926"/>
    </source>
</evidence>
<evidence type="ECO:0000313" key="2">
    <source>
        <dbReference type="EMBL" id="REF95013.1"/>
    </source>
</evidence>
<proteinExistence type="predicted"/>
<dbReference type="Gene3D" id="2.30.110.10">
    <property type="entry name" value="Electron Transport, Fmn-binding Protein, Chain A"/>
    <property type="match status" value="1"/>
</dbReference>
<dbReference type="Pfam" id="PF04075">
    <property type="entry name" value="F420H2_quin_red"/>
    <property type="match status" value="1"/>
</dbReference>
<feature type="domain" description="TRAM" evidence="1">
    <location>
        <begin position="24"/>
        <end position="92"/>
    </location>
</feature>
<dbReference type="PROSITE" id="PS50926">
    <property type="entry name" value="TRAM"/>
    <property type="match status" value="1"/>
</dbReference>
<reference evidence="2 3" key="1">
    <citation type="submission" date="2018-08" db="EMBL/GenBank/DDBJ databases">
        <title>Sequencing the genomes of 1000 actinobacteria strains.</title>
        <authorList>
            <person name="Klenk H.-P."/>
        </authorList>
    </citation>
    <scope>NUCLEOTIDE SEQUENCE [LARGE SCALE GENOMIC DNA]</scope>
    <source>
        <strain evidence="2 3">DSM 44099</strain>
    </source>
</reference>